<dbReference type="NCBIfam" id="TIGR03915">
    <property type="entry name" value="SAM_7_link_chp"/>
    <property type="match status" value="1"/>
</dbReference>
<name>A0A3A4R4G8_9BACT</name>
<accession>A0A3A4R4G8</accession>
<feature type="domain" description="DUF4130" evidence="1">
    <location>
        <begin position="83"/>
        <end position="243"/>
    </location>
</feature>
<reference evidence="2 3" key="1">
    <citation type="journal article" date="2017" name="ISME J.">
        <title>Energy and carbon metabolisms in a deep terrestrial subsurface fluid microbial community.</title>
        <authorList>
            <person name="Momper L."/>
            <person name="Jungbluth S.P."/>
            <person name="Lee M.D."/>
            <person name="Amend J.P."/>
        </authorList>
    </citation>
    <scope>NUCLEOTIDE SEQUENCE [LARGE SCALE GENOMIC DNA]</scope>
    <source>
        <strain evidence="2">SURF_26</strain>
    </source>
</reference>
<dbReference type="InterPro" id="IPR025404">
    <property type="entry name" value="DUF4130"/>
</dbReference>
<gene>
    <name evidence="2" type="ORF">C4541_10810</name>
</gene>
<proteinExistence type="predicted"/>
<dbReference type="AlphaFoldDB" id="A0A3A4R4G8"/>
<dbReference type="Proteomes" id="UP000266426">
    <property type="component" value="Unassembled WGS sequence"/>
</dbReference>
<dbReference type="EMBL" id="QZJZ01000085">
    <property type="protein sequence ID" value="RJP57178.1"/>
    <property type="molecule type" value="Genomic_DNA"/>
</dbReference>
<organism evidence="2 3">
    <name type="scientific">Candidatus Auribacter fodinae</name>
    <dbReference type="NCBI Taxonomy" id="2093366"/>
    <lineage>
        <taxon>Bacteria</taxon>
        <taxon>Pseudomonadati</taxon>
        <taxon>Candidatus Auribacterota</taxon>
        <taxon>Candidatus Auribacteria</taxon>
        <taxon>Candidatus Auribacterales</taxon>
        <taxon>Candidatus Auribacteraceae</taxon>
        <taxon>Candidatus Auribacter</taxon>
    </lineage>
</organism>
<evidence type="ECO:0000313" key="2">
    <source>
        <dbReference type="EMBL" id="RJP57178.1"/>
    </source>
</evidence>
<evidence type="ECO:0000259" key="1">
    <source>
        <dbReference type="Pfam" id="PF13566"/>
    </source>
</evidence>
<dbReference type="InterPro" id="IPR023875">
    <property type="entry name" value="DNA_repair_put"/>
</dbReference>
<comment type="caution">
    <text evidence="2">The sequence shown here is derived from an EMBL/GenBank/DDBJ whole genome shotgun (WGS) entry which is preliminary data.</text>
</comment>
<evidence type="ECO:0000313" key="3">
    <source>
        <dbReference type="Proteomes" id="UP000266426"/>
    </source>
</evidence>
<protein>
    <submittedName>
        <fullName evidence="2">DNA metabolism protein</fullName>
    </submittedName>
</protein>
<dbReference type="Pfam" id="PF13566">
    <property type="entry name" value="DUF4130"/>
    <property type="match status" value="1"/>
</dbReference>
<sequence>MIICTYDGSFEGLLSLFSECITKNIQPENIIEQSKYEPDLINEELFIPTNISAANSFRRRLRNALSAQSLKHLFFVFLSALENKEICMYRYACFGLQTGLNLNKHLSDKRVAMIHDVSLKVGCEAHRMKGLLRFRELDDGRYYAPVRTDHFVLPILASHFSKRLSAKQWVIHDVPRSTAALFDRESWYITKIEQTSAPELSQDELHCQSLWRQYFSAIAIKERINPKLQRQFLPKRYWDYLVEMQDAPAQKNNSSDDHLSS</sequence>